<keyword evidence="2" id="KW-1185">Reference proteome</keyword>
<dbReference type="Proteomes" id="UP001154282">
    <property type="component" value="Unassembled WGS sequence"/>
</dbReference>
<dbReference type="AlphaFoldDB" id="A0AAV0RQA9"/>
<accession>A0AAV0RQA9</accession>
<name>A0AAV0RQA9_9ROSI</name>
<proteinExistence type="predicted"/>
<organism evidence="1 2">
    <name type="scientific">Linum tenue</name>
    <dbReference type="NCBI Taxonomy" id="586396"/>
    <lineage>
        <taxon>Eukaryota</taxon>
        <taxon>Viridiplantae</taxon>
        <taxon>Streptophyta</taxon>
        <taxon>Embryophyta</taxon>
        <taxon>Tracheophyta</taxon>
        <taxon>Spermatophyta</taxon>
        <taxon>Magnoliopsida</taxon>
        <taxon>eudicotyledons</taxon>
        <taxon>Gunneridae</taxon>
        <taxon>Pentapetalae</taxon>
        <taxon>rosids</taxon>
        <taxon>fabids</taxon>
        <taxon>Malpighiales</taxon>
        <taxon>Linaceae</taxon>
        <taxon>Linum</taxon>
    </lineage>
</organism>
<evidence type="ECO:0000313" key="2">
    <source>
        <dbReference type="Proteomes" id="UP001154282"/>
    </source>
</evidence>
<gene>
    <name evidence="1" type="ORF">LITE_LOCUS49383</name>
</gene>
<sequence>MMQPVNVQMLSKDVAALSMDKKFTRNFPRQIIYYKPDILTWVNKFIVNIEWAWWRKVKRHSCGIKRIVQELQLEAIEGRMKKGLSFFLGTVSKEGESTLGKGEVRARDFSVD</sequence>
<comment type="caution">
    <text evidence="1">The sequence shown here is derived from an EMBL/GenBank/DDBJ whole genome shotgun (WGS) entry which is preliminary data.</text>
</comment>
<dbReference type="EMBL" id="CAMGYJ010000011">
    <property type="protein sequence ID" value="CAI0559795.1"/>
    <property type="molecule type" value="Genomic_DNA"/>
</dbReference>
<reference evidence="1" key="1">
    <citation type="submission" date="2022-08" db="EMBL/GenBank/DDBJ databases">
        <authorList>
            <person name="Gutierrez-Valencia J."/>
        </authorList>
    </citation>
    <scope>NUCLEOTIDE SEQUENCE</scope>
</reference>
<protein>
    <submittedName>
        <fullName evidence="1">Uncharacterized protein</fullName>
    </submittedName>
</protein>
<evidence type="ECO:0000313" key="1">
    <source>
        <dbReference type="EMBL" id="CAI0559795.1"/>
    </source>
</evidence>